<keyword evidence="12" id="KW-0969">Cilium</keyword>
<keyword evidence="12" id="KW-0282">Flagellum</keyword>
<dbReference type="NCBIfam" id="TIGR03506">
    <property type="entry name" value="FlgEFG_subfam"/>
    <property type="match status" value="2"/>
</dbReference>
<evidence type="ECO:0000256" key="7">
    <source>
        <dbReference type="NCBIfam" id="TIGR02488"/>
    </source>
</evidence>
<proteinExistence type="inferred from homology"/>
<evidence type="ECO:0000256" key="3">
    <source>
        <dbReference type="ARBA" id="ARBA00017948"/>
    </source>
</evidence>
<comment type="subcellular location">
    <subcellularLocation>
        <location evidence="1 8">Bacterial flagellum basal body</location>
    </subcellularLocation>
</comment>
<dbReference type="PANTHER" id="PTHR30435:SF19">
    <property type="entry name" value="FLAGELLAR BASAL-BODY ROD PROTEIN FLGG"/>
    <property type="match status" value="1"/>
</dbReference>
<sequence length="263" mass="27591">MSNGALQVARTGLDAQNTKMRVIANNLANVNTTGFKRDRANFESLAYQQQIAPGARADAQNRYATGLSVGTGVRVANTSRIETQGSAQITNNALDVMIEGNGYFQLQLPDGSFAFTRAGNFTQTADGLLVTQEGLPVVPNIQIPPGVTSITIGSDGMVSATLAGQTDPSELGQMELASFVNPAGLQSIGNNLLTQTAASGPPVTGAAGIEGRGTIRQGVLEGSNVNIVEELVDMIETQRAYEVNSKMIKATDEMLQFANQQVG</sequence>
<gene>
    <name evidence="12" type="ORF">C7451_103169</name>
</gene>
<dbReference type="InterPro" id="IPR037925">
    <property type="entry name" value="FlgE/F/G-like"/>
</dbReference>
<comment type="subunit">
    <text evidence="5 8">The basal body constitutes a major portion of the flagellar organelle and consists of four rings (L,P,S, and M) mounted on a central rod. The rod consists of about 26 subunits of FlgG in the distal portion, and FlgB, FlgC and FlgF are thought to build up the proximal portion of the rod with about 6 subunits each.</text>
</comment>
<dbReference type="OrthoDB" id="9804559at2"/>
<comment type="caution">
    <text evidence="12">The sequence shown here is derived from an EMBL/GenBank/DDBJ whole genome shotgun (WGS) entry which is preliminary data.</text>
</comment>
<dbReference type="InterPro" id="IPR053967">
    <property type="entry name" value="LlgE_F_G-like_D1"/>
</dbReference>
<feature type="domain" description="Flagellar basal-body/hook protein C-terminal" evidence="10">
    <location>
        <begin position="216"/>
        <end position="260"/>
    </location>
</feature>
<evidence type="ECO:0000256" key="2">
    <source>
        <dbReference type="ARBA" id="ARBA00009677"/>
    </source>
</evidence>
<organism evidence="12 13">
    <name type="scientific">Blastomonas natatoria</name>
    <dbReference type="NCBI Taxonomy" id="34015"/>
    <lineage>
        <taxon>Bacteria</taxon>
        <taxon>Pseudomonadati</taxon>
        <taxon>Pseudomonadota</taxon>
        <taxon>Alphaproteobacteria</taxon>
        <taxon>Sphingomonadales</taxon>
        <taxon>Sphingomonadaceae</taxon>
        <taxon>Blastomonas</taxon>
    </lineage>
</organism>
<dbReference type="InterPro" id="IPR019776">
    <property type="entry name" value="Flagellar_basal_body_rod_CS"/>
</dbReference>
<evidence type="ECO:0000256" key="1">
    <source>
        <dbReference type="ARBA" id="ARBA00004117"/>
    </source>
</evidence>
<dbReference type="InterPro" id="IPR010930">
    <property type="entry name" value="Flg_bb/hook_C_dom"/>
</dbReference>
<evidence type="ECO:0000256" key="4">
    <source>
        <dbReference type="ARBA" id="ARBA00023143"/>
    </source>
</evidence>
<evidence type="ECO:0000313" key="13">
    <source>
        <dbReference type="Proteomes" id="UP000248014"/>
    </source>
</evidence>
<dbReference type="PROSITE" id="PS00588">
    <property type="entry name" value="FLAGELLA_BB_ROD"/>
    <property type="match status" value="1"/>
</dbReference>
<dbReference type="RefSeq" id="WP_110297864.1">
    <property type="nucleotide sequence ID" value="NZ_QJJM01000003.1"/>
</dbReference>
<evidence type="ECO:0000256" key="5">
    <source>
        <dbReference type="ARBA" id="ARBA00025933"/>
    </source>
</evidence>
<dbReference type="Pfam" id="PF00460">
    <property type="entry name" value="Flg_bb_rod"/>
    <property type="match status" value="1"/>
</dbReference>
<dbReference type="NCBIfam" id="TIGR02488">
    <property type="entry name" value="flgG_G_neg"/>
    <property type="match status" value="1"/>
</dbReference>
<dbReference type="EMBL" id="QJJM01000003">
    <property type="protein sequence ID" value="PXW78061.1"/>
    <property type="molecule type" value="Genomic_DNA"/>
</dbReference>
<dbReference type="InterPro" id="IPR020013">
    <property type="entry name" value="Flagellar_FlgE/F/G"/>
</dbReference>
<evidence type="ECO:0000256" key="8">
    <source>
        <dbReference type="RuleBase" id="RU362116"/>
    </source>
</evidence>
<dbReference type="SUPFAM" id="SSF117143">
    <property type="entry name" value="Flagellar hook protein flgE"/>
    <property type="match status" value="1"/>
</dbReference>
<evidence type="ECO:0000256" key="6">
    <source>
        <dbReference type="ARBA" id="ARBA00032912"/>
    </source>
</evidence>
<dbReference type="AlphaFoldDB" id="A0A2V3VB43"/>
<feature type="domain" description="Flagellar basal body rod protein N-terminal" evidence="9">
    <location>
        <begin position="6"/>
        <end position="36"/>
    </location>
</feature>
<dbReference type="PANTHER" id="PTHR30435">
    <property type="entry name" value="FLAGELLAR PROTEIN"/>
    <property type="match status" value="1"/>
</dbReference>
<evidence type="ECO:0000313" key="12">
    <source>
        <dbReference type="EMBL" id="PXW78061.1"/>
    </source>
</evidence>
<dbReference type="Proteomes" id="UP000248014">
    <property type="component" value="Unassembled WGS sequence"/>
</dbReference>
<reference evidence="12 13" key="1">
    <citation type="submission" date="2018-05" db="EMBL/GenBank/DDBJ databases">
        <title>Genomic Encyclopedia of Type Strains, Phase IV (KMG-IV): sequencing the most valuable type-strain genomes for metagenomic binning, comparative biology and taxonomic classification.</title>
        <authorList>
            <person name="Goeker M."/>
        </authorList>
    </citation>
    <scope>NUCLEOTIDE SEQUENCE [LARGE SCALE GENOMIC DNA]</scope>
    <source>
        <strain evidence="12 13">DSM 3183</strain>
    </source>
</reference>
<feature type="domain" description="Flagellar hook protein FlgE/F/G-like D1" evidence="11">
    <location>
        <begin position="97"/>
        <end position="160"/>
    </location>
</feature>
<comment type="similarity">
    <text evidence="2 8">Belongs to the flagella basal body rod proteins family.</text>
</comment>
<evidence type="ECO:0000259" key="10">
    <source>
        <dbReference type="Pfam" id="PF06429"/>
    </source>
</evidence>
<evidence type="ECO:0000259" key="9">
    <source>
        <dbReference type="Pfam" id="PF00460"/>
    </source>
</evidence>
<dbReference type="Pfam" id="PF06429">
    <property type="entry name" value="Flg_bbr_C"/>
    <property type="match status" value="1"/>
</dbReference>
<keyword evidence="4 8" id="KW-0975">Bacterial flagellum</keyword>
<dbReference type="GO" id="GO:0071978">
    <property type="term" value="P:bacterial-type flagellum-dependent swarming motility"/>
    <property type="evidence" value="ECO:0007669"/>
    <property type="project" value="TreeGrafter"/>
</dbReference>
<dbReference type="InterPro" id="IPR012834">
    <property type="entry name" value="FlgG_G_neg"/>
</dbReference>
<protein>
    <recommendedName>
        <fullName evidence="3 7">Flagellar basal-body rod protein FlgG</fullName>
    </recommendedName>
    <alternativeName>
        <fullName evidence="6 8">Distal rod protein</fullName>
    </alternativeName>
</protein>
<keyword evidence="13" id="KW-1185">Reference proteome</keyword>
<dbReference type="InterPro" id="IPR001444">
    <property type="entry name" value="Flag_bb_rod_N"/>
</dbReference>
<accession>A0A2V3VB43</accession>
<keyword evidence="12" id="KW-0966">Cell projection</keyword>
<evidence type="ECO:0000259" key="11">
    <source>
        <dbReference type="Pfam" id="PF22692"/>
    </source>
</evidence>
<name>A0A2V3VB43_9SPHN</name>
<dbReference type="Pfam" id="PF22692">
    <property type="entry name" value="LlgE_F_G_D1"/>
    <property type="match status" value="1"/>
</dbReference>
<dbReference type="GO" id="GO:0009426">
    <property type="term" value="C:bacterial-type flagellum basal body, distal rod"/>
    <property type="evidence" value="ECO:0007669"/>
    <property type="project" value="UniProtKB-UniRule"/>
</dbReference>